<dbReference type="EMBL" id="CAFBMD010000140">
    <property type="protein sequence ID" value="CAB4907402.1"/>
    <property type="molecule type" value="Genomic_DNA"/>
</dbReference>
<evidence type="ECO:0000313" key="5">
    <source>
        <dbReference type="EMBL" id="CAB4691742.1"/>
    </source>
</evidence>
<dbReference type="EMBL" id="CAEZXW010000003">
    <property type="protein sequence ID" value="CAB4691742.1"/>
    <property type="molecule type" value="Genomic_DNA"/>
</dbReference>
<dbReference type="InterPro" id="IPR002937">
    <property type="entry name" value="Amino_oxidase"/>
</dbReference>
<dbReference type="NCBIfam" id="TIGR02734">
    <property type="entry name" value="crtI_fam"/>
    <property type="match status" value="1"/>
</dbReference>
<dbReference type="GO" id="GO:0016117">
    <property type="term" value="P:carotenoid biosynthetic process"/>
    <property type="evidence" value="ECO:0007669"/>
    <property type="project" value="UniProtKB-KW"/>
</dbReference>
<keyword evidence="3" id="KW-0560">Oxidoreductase</keyword>
<dbReference type="EMBL" id="CAFBQA010000056">
    <property type="protein sequence ID" value="CAB5039834.1"/>
    <property type="molecule type" value="Genomic_DNA"/>
</dbReference>
<dbReference type="PANTHER" id="PTHR43734">
    <property type="entry name" value="PHYTOENE DESATURASE"/>
    <property type="match status" value="1"/>
</dbReference>
<organism evidence="6">
    <name type="scientific">freshwater metagenome</name>
    <dbReference type="NCBI Taxonomy" id="449393"/>
    <lineage>
        <taxon>unclassified sequences</taxon>
        <taxon>metagenomes</taxon>
        <taxon>ecological metagenomes</taxon>
    </lineage>
</organism>
<dbReference type="PANTHER" id="PTHR43734:SF1">
    <property type="entry name" value="PHYTOENE DESATURASE"/>
    <property type="match status" value="1"/>
</dbReference>
<dbReference type="EMBL" id="CAEZZQ010000166">
    <property type="protein sequence ID" value="CAB4788189.1"/>
    <property type="molecule type" value="Genomic_DNA"/>
</dbReference>
<evidence type="ECO:0000313" key="6">
    <source>
        <dbReference type="EMBL" id="CAB4788189.1"/>
    </source>
</evidence>
<dbReference type="InterPro" id="IPR014105">
    <property type="entry name" value="Carotenoid/retinoid_OxRdtase"/>
</dbReference>
<dbReference type="Pfam" id="PF01593">
    <property type="entry name" value="Amino_oxidase"/>
    <property type="match status" value="1"/>
</dbReference>
<evidence type="ECO:0000313" key="9">
    <source>
        <dbReference type="EMBL" id="CAB5044033.1"/>
    </source>
</evidence>
<accession>A0A6J6WVN1</accession>
<sequence>MPRSIPGPTSHVVVVGAGLAGLSAALRLAGAGRKVTLLERESVPGGRNGLLEKSGYRFDTGPSVLTMPDLIRDALAEVGEELEDWLELMPVSPLYRAFFADGTQLDVHANTAQMEEEISRVIGPEEAAGYGRYVDFVTKLYKYEFNDFIDKNIDSPFHLLTPNLARLVALGGFRHLAPKVNQFLSDPRTQRVYSFQAMYAGLSPQQALAIYAVIAYMDSVNGVFFPKGGMHAVPRALAGAAAKHGVDIHYNTEVTKVEKRNGRAVAVQTANGERFECDALILNPDLPVAWRDLLGRTPLTIKRLKYSPSCAVLLAGSNRSYPHLAHHNIHFGHDWEGVFRELIDERRVMSDPSILVTVPSMDDPSLAPEGKHSYYTLFPTPNLDADIDWKSYGPKYRDEMVRVMEERGYTGFGDSIEVEELTTPLDWESRGMERGAPFASSHTFMQTGPFRPSNLARGFENVVFAGSGTRPGVGVPMVLISGKLAAERIIGS</sequence>
<evidence type="ECO:0000256" key="3">
    <source>
        <dbReference type="ARBA" id="ARBA00023002"/>
    </source>
</evidence>
<dbReference type="EMBL" id="CAFBQF010000001">
    <property type="protein sequence ID" value="CAB5044033.1"/>
    <property type="molecule type" value="Genomic_DNA"/>
</dbReference>
<name>A0A6J6WVN1_9ZZZZ</name>
<evidence type="ECO:0000313" key="8">
    <source>
        <dbReference type="EMBL" id="CAB5039834.1"/>
    </source>
</evidence>
<proteinExistence type="predicted"/>
<comment type="pathway">
    <text evidence="1">Carotenoid biosynthesis.</text>
</comment>
<keyword evidence="2" id="KW-0125">Carotenoid biosynthesis</keyword>
<gene>
    <name evidence="5" type="ORF">UFOPK2593_00097</name>
    <name evidence="6" type="ORF">UFOPK2894_01619</name>
    <name evidence="7" type="ORF">UFOPK3492_01278</name>
    <name evidence="8" type="ORF">UFOPK4234_01023</name>
    <name evidence="9" type="ORF">UFOPK4295_00064</name>
</gene>
<dbReference type="GO" id="GO:0016491">
    <property type="term" value="F:oxidoreductase activity"/>
    <property type="evidence" value="ECO:0007669"/>
    <property type="project" value="UniProtKB-KW"/>
</dbReference>
<evidence type="ECO:0000313" key="7">
    <source>
        <dbReference type="EMBL" id="CAB4907402.1"/>
    </source>
</evidence>
<dbReference type="Gene3D" id="3.50.50.60">
    <property type="entry name" value="FAD/NAD(P)-binding domain"/>
    <property type="match status" value="2"/>
</dbReference>
<evidence type="ECO:0000256" key="1">
    <source>
        <dbReference type="ARBA" id="ARBA00004829"/>
    </source>
</evidence>
<reference evidence="6" key="1">
    <citation type="submission" date="2020-05" db="EMBL/GenBank/DDBJ databases">
        <authorList>
            <person name="Chiriac C."/>
            <person name="Salcher M."/>
            <person name="Ghai R."/>
            <person name="Kavagutti S V."/>
        </authorList>
    </citation>
    <scope>NUCLEOTIDE SEQUENCE</scope>
</reference>
<feature type="domain" description="Amine oxidase" evidence="4">
    <location>
        <begin position="19"/>
        <end position="490"/>
    </location>
</feature>
<evidence type="ECO:0000256" key="2">
    <source>
        <dbReference type="ARBA" id="ARBA00022746"/>
    </source>
</evidence>
<dbReference type="InterPro" id="IPR036188">
    <property type="entry name" value="FAD/NAD-bd_sf"/>
</dbReference>
<protein>
    <submittedName>
        <fullName evidence="6">Unannotated protein</fullName>
    </submittedName>
</protein>
<dbReference type="SUPFAM" id="SSF51905">
    <property type="entry name" value="FAD/NAD(P)-binding domain"/>
    <property type="match status" value="1"/>
</dbReference>
<dbReference type="AlphaFoldDB" id="A0A6J6WVN1"/>
<evidence type="ECO:0000259" key="4">
    <source>
        <dbReference type="Pfam" id="PF01593"/>
    </source>
</evidence>